<proteinExistence type="inferred from homology"/>
<evidence type="ECO:0000259" key="4">
    <source>
        <dbReference type="Pfam" id="PF13490"/>
    </source>
</evidence>
<dbReference type="STRING" id="293826.Amet_3811"/>
<name>A6TUR1_ALKMQ</name>
<comment type="similarity">
    <text evidence="1">Belongs to the zinc-associated anti-sigma factor (ZAS) superfamily. Anti-sigma-W factor family.</text>
</comment>
<keyword evidence="3" id="KW-0472">Membrane</keyword>
<dbReference type="InterPro" id="IPR027383">
    <property type="entry name" value="Znf_put"/>
</dbReference>
<sequence>MKNSSEIIKDLLPLDHDGVCSNEMKISCEIIKDLLPLYHDGVCSDESKAMVEEHLTCCDNCKAELQAMDNELPINYAERNLKEAEAVQELSIRWKKGMFKSLLKGVFFTILAVIIIFLVLYVFMGFKVLP</sequence>
<dbReference type="Proteomes" id="UP000001572">
    <property type="component" value="Chromosome"/>
</dbReference>
<evidence type="ECO:0000313" key="5">
    <source>
        <dbReference type="EMBL" id="ABR49929.1"/>
    </source>
</evidence>
<dbReference type="Gene3D" id="1.10.10.1320">
    <property type="entry name" value="Anti-sigma factor, zinc-finger domain"/>
    <property type="match status" value="1"/>
</dbReference>
<gene>
    <name evidence="5" type="ordered locus">Amet_3811</name>
</gene>
<dbReference type="HOGENOM" id="CLU_2166872_0_0_9"/>
<keyword evidence="6" id="KW-1185">Reference proteome</keyword>
<dbReference type="InterPro" id="IPR041916">
    <property type="entry name" value="Anti_sigma_zinc_sf"/>
</dbReference>
<dbReference type="AlphaFoldDB" id="A6TUR1"/>
<dbReference type="RefSeq" id="WP_012064889.1">
    <property type="nucleotide sequence ID" value="NC_009633.1"/>
</dbReference>
<evidence type="ECO:0000256" key="2">
    <source>
        <dbReference type="ARBA" id="ARBA00024438"/>
    </source>
</evidence>
<keyword evidence="3" id="KW-0812">Transmembrane</keyword>
<evidence type="ECO:0000256" key="1">
    <source>
        <dbReference type="ARBA" id="ARBA00024353"/>
    </source>
</evidence>
<dbReference type="Pfam" id="PF13490">
    <property type="entry name" value="zf-HC2"/>
    <property type="match status" value="1"/>
</dbReference>
<evidence type="ECO:0000256" key="3">
    <source>
        <dbReference type="SAM" id="Phobius"/>
    </source>
</evidence>
<accession>A6TUR1</accession>
<keyword evidence="3" id="KW-1133">Transmembrane helix</keyword>
<evidence type="ECO:0000313" key="6">
    <source>
        <dbReference type="Proteomes" id="UP000001572"/>
    </source>
</evidence>
<feature type="domain" description="Putative zinc-finger" evidence="4">
    <location>
        <begin position="28"/>
        <end position="61"/>
    </location>
</feature>
<reference evidence="6" key="1">
    <citation type="journal article" date="2016" name="Genome Announc.">
        <title>Complete genome sequence of Alkaliphilus metalliredigens strain QYMF, an alkaliphilic and metal-reducing bacterium isolated from borax-contaminated leachate ponds.</title>
        <authorList>
            <person name="Hwang C."/>
            <person name="Copeland A."/>
            <person name="Lucas S."/>
            <person name="Lapidus A."/>
            <person name="Barry K."/>
            <person name="Detter J.C."/>
            <person name="Glavina Del Rio T."/>
            <person name="Hammon N."/>
            <person name="Israni S."/>
            <person name="Dalin E."/>
            <person name="Tice H."/>
            <person name="Pitluck S."/>
            <person name="Chertkov O."/>
            <person name="Brettin T."/>
            <person name="Bruce D."/>
            <person name="Han C."/>
            <person name="Schmutz J."/>
            <person name="Larimer F."/>
            <person name="Land M.L."/>
            <person name="Hauser L."/>
            <person name="Kyrpides N."/>
            <person name="Mikhailova N."/>
            <person name="Ye Q."/>
            <person name="Zhou J."/>
            <person name="Richardson P."/>
            <person name="Fields M.W."/>
        </authorList>
    </citation>
    <scope>NUCLEOTIDE SEQUENCE [LARGE SCALE GENOMIC DNA]</scope>
    <source>
        <strain evidence="6">QYMF</strain>
    </source>
</reference>
<feature type="transmembrane region" description="Helical" evidence="3">
    <location>
        <begin position="102"/>
        <end position="124"/>
    </location>
</feature>
<dbReference type="KEGG" id="amt:Amet_3811"/>
<dbReference type="eggNOG" id="COG5660">
    <property type="taxonomic scope" value="Bacteria"/>
</dbReference>
<protein>
    <recommendedName>
        <fullName evidence="2">Anti-sigma-W factor RsiW</fullName>
    </recommendedName>
</protein>
<dbReference type="EMBL" id="CP000724">
    <property type="protein sequence ID" value="ABR49929.1"/>
    <property type="molecule type" value="Genomic_DNA"/>
</dbReference>
<organism evidence="5 6">
    <name type="scientific">Alkaliphilus metalliredigens (strain QYMF)</name>
    <dbReference type="NCBI Taxonomy" id="293826"/>
    <lineage>
        <taxon>Bacteria</taxon>
        <taxon>Bacillati</taxon>
        <taxon>Bacillota</taxon>
        <taxon>Clostridia</taxon>
        <taxon>Peptostreptococcales</taxon>
        <taxon>Natronincolaceae</taxon>
        <taxon>Alkaliphilus</taxon>
    </lineage>
</organism>